<proteinExistence type="predicted"/>
<dbReference type="AlphaFoldDB" id="A0A9P9DWL2"/>
<dbReference type="OrthoDB" id="4968544at2759"/>
<dbReference type="EMBL" id="JAGMUV010000019">
    <property type="protein sequence ID" value="KAH7127599.1"/>
    <property type="molecule type" value="Genomic_DNA"/>
</dbReference>
<accession>A0A9P9DWL2</accession>
<dbReference type="Gene3D" id="3.90.950.10">
    <property type="match status" value="1"/>
</dbReference>
<sequence length="244" mass="27409">MSAFEITVVPELRKTLEQVRNTQKNVPPLERREHWPSFPAREFEPHGDHVMVVIPTDNDAKMHEITQKFRSLVPADKLHTARLKINSHVGEQPYNEEGLTGGFNRLNGAFDILEAPFYQNEMKKFKIGTVIGMSIESFLQLEFDGQKITSAVDYGAIVVHNATTGKSDFTISEGVPMDPAYVEIARTFGFEDAEEKQGHVTAGKVFAAHVPGLHHADWQGVVTGTPRYDTLRKAMDEMKIPLDH</sequence>
<keyword evidence="2" id="KW-1185">Reference proteome</keyword>
<name>A0A9P9DWL2_9HYPO</name>
<evidence type="ECO:0000313" key="1">
    <source>
        <dbReference type="EMBL" id="KAH7127599.1"/>
    </source>
</evidence>
<dbReference type="InterPro" id="IPR029001">
    <property type="entry name" value="ITPase-like_fam"/>
</dbReference>
<evidence type="ECO:0000313" key="2">
    <source>
        <dbReference type="Proteomes" id="UP000738349"/>
    </source>
</evidence>
<protein>
    <submittedName>
        <fullName evidence="1">Uncharacterized protein</fullName>
    </submittedName>
</protein>
<dbReference type="Proteomes" id="UP000738349">
    <property type="component" value="Unassembled WGS sequence"/>
</dbReference>
<reference evidence="1" key="1">
    <citation type="journal article" date="2021" name="Nat. Commun.">
        <title>Genetic determinants of endophytism in the Arabidopsis root mycobiome.</title>
        <authorList>
            <person name="Mesny F."/>
            <person name="Miyauchi S."/>
            <person name="Thiergart T."/>
            <person name="Pickel B."/>
            <person name="Atanasova L."/>
            <person name="Karlsson M."/>
            <person name="Huettel B."/>
            <person name="Barry K.W."/>
            <person name="Haridas S."/>
            <person name="Chen C."/>
            <person name="Bauer D."/>
            <person name="Andreopoulos W."/>
            <person name="Pangilinan J."/>
            <person name="LaButti K."/>
            <person name="Riley R."/>
            <person name="Lipzen A."/>
            <person name="Clum A."/>
            <person name="Drula E."/>
            <person name="Henrissat B."/>
            <person name="Kohler A."/>
            <person name="Grigoriev I.V."/>
            <person name="Martin F.M."/>
            <person name="Hacquard S."/>
        </authorList>
    </citation>
    <scope>NUCLEOTIDE SEQUENCE</scope>
    <source>
        <strain evidence="1">MPI-CAGE-AT-0147</strain>
    </source>
</reference>
<gene>
    <name evidence="1" type="ORF">EDB81DRAFT_764760</name>
</gene>
<comment type="caution">
    <text evidence="1">The sequence shown here is derived from an EMBL/GenBank/DDBJ whole genome shotgun (WGS) entry which is preliminary data.</text>
</comment>
<organism evidence="1 2">
    <name type="scientific">Dactylonectria macrodidyma</name>
    <dbReference type="NCBI Taxonomy" id="307937"/>
    <lineage>
        <taxon>Eukaryota</taxon>
        <taxon>Fungi</taxon>
        <taxon>Dikarya</taxon>
        <taxon>Ascomycota</taxon>
        <taxon>Pezizomycotina</taxon>
        <taxon>Sordariomycetes</taxon>
        <taxon>Hypocreomycetidae</taxon>
        <taxon>Hypocreales</taxon>
        <taxon>Nectriaceae</taxon>
        <taxon>Dactylonectria</taxon>
    </lineage>
</organism>
<dbReference type="SUPFAM" id="SSF52972">
    <property type="entry name" value="ITPase-like"/>
    <property type="match status" value="1"/>
</dbReference>